<gene>
    <name evidence="1" type="ORF">PVK06_015512</name>
</gene>
<reference evidence="1 2" key="1">
    <citation type="submission" date="2023-03" db="EMBL/GenBank/DDBJ databases">
        <title>WGS of Gossypium arboreum.</title>
        <authorList>
            <person name="Yu D."/>
        </authorList>
    </citation>
    <scope>NUCLEOTIDE SEQUENCE [LARGE SCALE GENOMIC DNA]</scope>
    <source>
        <tissue evidence="1">Leaf</tissue>
    </source>
</reference>
<comment type="caution">
    <text evidence="1">The sequence shown here is derived from an EMBL/GenBank/DDBJ whole genome shotgun (WGS) entry which is preliminary data.</text>
</comment>
<dbReference type="Proteomes" id="UP001358586">
    <property type="component" value="Chromosome 5"/>
</dbReference>
<proteinExistence type="predicted"/>
<name>A0ABR0PYE1_GOSAR</name>
<evidence type="ECO:0000313" key="1">
    <source>
        <dbReference type="EMBL" id="KAK5831713.1"/>
    </source>
</evidence>
<sequence length="180" mass="20371">MLSEIEVRVGKFKKSIEDARESNNALGENIEDLREQSRDFVTMCLTFQRDSVQELLYSQIRKLMERNGSLEAMMKASKEETMATTLALSTRIEELEGELALYRAAVGEGLSSVALSSKYVPKPKEFVGTRSACDLDNFFGGWKTTSVTKASWMIRVKTTGKRQGEIGMWQEFQCELKGQF</sequence>
<protein>
    <submittedName>
        <fullName evidence="1">Uncharacterized protein</fullName>
    </submittedName>
</protein>
<organism evidence="1 2">
    <name type="scientific">Gossypium arboreum</name>
    <name type="common">Tree cotton</name>
    <name type="synonym">Gossypium nanking</name>
    <dbReference type="NCBI Taxonomy" id="29729"/>
    <lineage>
        <taxon>Eukaryota</taxon>
        <taxon>Viridiplantae</taxon>
        <taxon>Streptophyta</taxon>
        <taxon>Embryophyta</taxon>
        <taxon>Tracheophyta</taxon>
        <taxon>Spermatophyta</taxon>
        <taxon>Magnoliopsida</taxon>
        <taxon>eudicotyledons</taxon>
        <taxon>Gunneridae</taxon>
        <taxon>Pentapetalae</taxon>
        <taxon>rosids</taxon>
        <taxon>malvids</taxon>
        <taxon>Malvales</taxon>
        <taxon>Malvaceae</taxon>
        <taxon>Malvoideae</taxon>
        <taxon>Gossypium</taxon>
    </lineage>
</organism>
<accession>A0ABR0PYE1</accession>
<keyword evidence="2" id="KW-1185">Reference proteome</keyword>
<dbReference type="EMBL" id="JARKNE010000005">
    <property type="protein sequence ID" value="KAK5831713.1"/>
    <property type="molecule type" value="Genomic_DNA"/>
</dbReference>
<evidence type="ECO:0000313" key="2">
    <source>
        <dbReference type="Proteomes" id="UP001358586"/>
    </source>
</evidence>